<organism evidence="1 2">
    <name type="scientific">Amycolatopsis keratiniphila</name>
    <dbReference type="NCBI Taxonomy" id="129921"/>
    <lineage>
        <taxon>Bacteria</taxon>
        <taxon>Bacillati</taxon>
        <taxon>Actinomycetota</taxon>
        <taxon>Actinomycetes</taxon>
        <taxon>Pseudonocardiales</taxon>
        <taxon>Pseudonocardiaceae</taxon>
        <taxon>Amycolatopsis</taxon>
        <taxon>Amycolatopsis japonica group</taxon>
    </lineage>
</organism>
<dbReference type="HOGENOM" id="CLU_2912262_0_0_11"/>
<gene>
    <name evidence="1" type="ORF">AORI_7554</name>
</gene>
<dbReference type="AlphaFoldDB" id="R4TD18"/>
<dbReference type="EMBL" id="CP003410">
    <property type="protein sequence ID" value="AGM10136.1"/>
    <property type="molecule type" value="Genomic_DNA"/>
</dbReference>
<evidence type="ECO:0000313" key="2">
    <source>
        <dbReference type="Proteomes" id="UP000013968"/>
    </source>
</evidence>
<proteinExistence type="predicted"/>
<dbReference type="Proteomes" id="UP000013968">
    <property type="component" value="Chromosome"/>
</dbReference>
<sequence length="61" mass="6682">MGSKPAKPVVHRGTKSWWNGDVKTLCGLTFKSGNSREMWFHSPPCPACEAVHKANKSGGKR</sequence>
<name>R4TD18_9PSEU</name>
<protein>
    <submittedName>
        <fullName evidence="1">Uncharacterized protein</fullName>
    </submittedName>
</protein>
<dbReference type="RefSeq" id="WP_016337815.1">
    <property type="nucleotide sequence ID" value="NC_021252.1"/>
</dbReference>
<dbReference type="KEGG" id="aoi:AORI_7554"/>
<accession>R4TD18</accession>
<reference evidence="1 2" key="1">
    <citation type="journal article" date="2013" name="BMC Genomics">
        <title>ContigScape: a Cytoscape plugin facilitating microbial genome gap closing.</title>
        <authorList>
            <person name="Tang B."/>
            <person name="Wang Q."/>
            <person name="Yang M."/>
            <person name="Xie F."/>
            <person name="Zhu Y."/>
            <person name="Zhuo Y."/>
            <person name="Wang S."/>
            <person name="Gao H."/>
            <person name="Ding X."/>
            <person name="Zhang L."/>
            <person name="Zhao G."/>
            <person name="Zheng H."/>
        </authorList>
    </citation>
    <scope>NUCLEOTIDE SEQUENCE [LARGE SCALE GENOMIC DNA]</scope>
    <source>
        <strain evidence="1 2">HCCB10007</strain>
    </source>
</reference>
<keyword evidence="2" id="KW-1185">Reference proteome</keyword>
<dbReference type="PATRIC" id="fig|1156913.3.peg.7702"/>
<evidence type="ECO:0000313" key="1">
    <source>
        <dbReference type="EMBL" id="AGM10136.1"/>
    </source>
</evidence>